<dbReference type="FunFam" id="3.30.360.10:FF:000002">
    <property type="entry name" value="Glyceraldehyde-3-phosphate dehydrogenase"/>
    <property type="match status" value="1"/>
</dbReference>
<feature type="active site" description="Nucleophile" evidence="3">
    <location>
        <position position="153"/>
    </location>
</feature>
<evidence type="ECO:0000313" key="10">
    <source>
        <dbReference type="EMBL" id="TPE56762.1"/>
    </source>
</evidence>
<keyword evidence="11" id="KW-1185">Reference proteome</keyword>
<dbReference type="NCBIfam" id="TIGR01534">
    <property type="entry name" value="GAPDH-I"/>
    <property type="match status" value="1"/>
</dbReference>
<dbReference type="Gene3D" id="3.30.360.10">
    <property type="entry name" value="Dihydrodipicolinate Reductase, domain 2"/>
    <property type="match status" value="1"/>
</dbReference>
<dbReference type="PROSITE" id="PS00071">
    <property type="entry name" value="GAPDH"/>
    <property type="match status" value="1"/>
</dbReference>
<reference evidence="10 11" key="1">
    <citation type="submission" date="2019-06" db="EMBL/GenBank/DDBJ databases">
        <title>Mycoplasma falconis type strain whole genome sequence.</title>
        <authorList>
            <person name="Spergser J."/>
        </authorList>
    </citation>
    <scope>NUCLEOTIDE SEQUENCE [LARGE SCALE GENOMIC DNA]</scope>
    <source>
        <strain evidence="10 11">ATCC 51372</strain>
    </source>
</reference>
<feature type="binding site" evidence="4">
    <location>
        <begin position="152"/>
        <end position="154"/>
    </location>
    <ligand>
        <name>D-glyceraldehyde 3-phosphate</name>
        <dbReference type="ChEBI" id="CHEBI:59776"/>
    </ligand>
</feature>
<dbReference type="FunFam" id="3.40.50.720:FF:000001">
    <property type="entry name" value="Glyceraldehyde-3-phosphate dehydrogenase"/>
    <property type="match status" value="1"/>
</dbReference>
<evidence type="ECO:0000256" key="4">
    <source>
        <dbReference type="PIRSR" id="PIRSR000149-2"/>
    </source>
</evidence>
<dbReference type="InterPro" id="IPR020830">
    <property type="entry name" value="GlycerAld_3-P_DH_AS"/>
</dbReference>
<dbReference type="InterPro" id="IPR020831">
    <property type="entry name" value="GlycerAld/Erythrose_P_DH"/>
</dbReference>
<dbReference type="EMBL" id="VFSS01000012">
    <property type="protein sequence ID" value="TPE56762.1"/>
    <property type="molecule type" value="Genomic_DNA"/>
</dbReference>
<evidence type="ECO:0000256" key="3">
    <source>
        <dbReference type="PIRSR" id="PIRSR000149-1"/>
    </source>
</evidence>
<dbReference type="InterPro" id="IPR020828">
    <property type="entry name" value="GlycerAld_3-P_DH_NAD(P)-bd"/>
</dbReference>
<dbReference type="InterPro" id="IPR036291">
    <property type="entry name" value="NAD(P)-bd_dom_sf"/>
</dbReference>
<dbReference type="GO" id="GO:0006006">
    <property type="term" value="P:glucose metabolic process"/>
    <property type="evidence" value="ECO:0007669"/>
    <property type="project" value="InterPro"/>
</dbReference>
<feature type="binding site" evidence="5">
    <location>
        <begin position="13"/>
        <end position="14"/>
    </location>
    <ligand>
        <name>NAD(+)</name>
        <dbReference type="ChEBI" id="CHEBI:57540"/>
    </ligand>
</feature>
<proteinExistence type="inferred from homology"/>
<evidence type="ECO:0000256" key="6">
    <source>
        <dbReference type="PIRSR" id="PIRSR000149-4"/>
    </source>
</evidence>
<feature type="binding site" evidence="4">
    <location>
        <position position="234"/>
    </location>
    <ligand>
        <name>D-glyceraldehyde 3-phosphate</name>
        <dbReference type="ChEBI" id="CHEBI:59776"/>
    </ligand>
</feature>
<accession>A0A501X889</accession>
<comment type="caution">
    <text evidence="10">The sequence shown here is derived from an EMBL/GenBank/DDBJ whole genome shotgun (WGS) entry which is preliminary data.</text>
</comment>
<dbReference type="InterPro" id="IPR020829">
    <property type="entry name" value="GlycerAld_3-P_DH_cat"/>
</dbReference>
<gene>
    <name evidence="10" type="primary">gap</name>
    <name evidence="10" type="ORF">FJO69_02745</name>
</gene>
<evidence type="ECO:0000259" key="9">
    <source>
        <dbReference type="SMART" id="SM00846"/>
    </source>
</evidence>
<dbReference type="Pfam" id="PF02800">
    <property type="entry name" value="Gp_dh_C"/>
    <property type="match status" value="1"/>
</dbReference>
<feature type="binding site" evidence="5">
    <location>
        <position position="35"/>
    </location>
    <ligand>
        <name>NAD(+)</name>
        <dbReference type="ChEBI" id="CHEBI:57540"/>
    </ligand>
</feature>
<dbReference type="EC" id="1.2.1.-" evidence="8"/>
<dbReference type="CDD" id="cd18126">
    <property type="entry name" value="GAPDH_I_C"/>
    <property type="match status" value="1"/>
</dbReference>
<dbReference type="Gene3D" id="3.40.50.720">
    <property type="entry name" value="NAD(P)-binding Rossmann-like Domain"/>
    <property type="match status" value="1"/>
</dbReference>
<dbReference type="PANTHER" id="PTHR43148">
    <property type="entry name" value="GLYCERALDEHYDE-3-PHOSPHATE DEHYDROGENASE 2"/>
    <property type="match status" value="1"/>
</dbReference>
<keyword evidence="5" id="KW-0547">Nucleotide-binding</keyword>
<dbReference type="GO" id="GO:0050661">
    <property type="term" value="F:NADP binding"/>
    <property type="evidence" value="ECO:0007669"/>
    <property type="project" value="InterPro"/>
</dbReference>
<feature type="binding site" evidence="5">
    <location>
        <position position="315"/>
    </location>
    <ligand>
        <name>NAD(+)</name>
        <dbReference type="ChEBI" id="CHEBI:57540"/>
    </ligand>
</feature>
<feature type="site" description="Activates thiol group during catalysis" evidence="6">
    <location>
        <position position="180"/>
    </location>
</feature>
<name>A0A501X889_9BACT</name>
<dbReference type="Pfam" id="PF00044">
    <property type="entry name" value="Gp_dh_N"/>
    <property type="match status" value="1"/>
</dbReference>
<evidence type="ECO:0000313" key="11">
    <source>
        <dbReference type="Proteomes" id="UP000319776"/>
    </source>
</evidence>
<evidence type="ECO:0000256" key="7">
    <source>
        <dbReference type="RuleBase" id="RU000397"/>
    </source>
</evidence>
<keyword evidence="2 8" id="KW-0560">Oxidoreductase</keyword>
<feature type="binding site" evidence="5">
    <location>
        <position position="121"/>
    </location>
    <ligand>
        <name>NAD(+)</name>
        <dbReference type="ChEBI" id="CHEBI:57540"/>
    </ligand>
</feature>
<evidence type="ECO:0000256" key="1">
    <source>
        <dbReference type="ARBA" id="ARBA00007406"/>
    </source>
</evidence>
<dbReference type="GO" id="GO:0016620">
    <property type="term" value="F:oxidoreductase activity, acting on the aldehyde or oxo group of donors, NAD or NADP as acceptor"/>
    <property type="evidence" value="ECO:0007669"/>
    <property type="project" value="InterPro"/>
</dbReference>
<keyword evidence="5" id="KW-0520">NAD</keyword>
<dbReference type="OrthoDB" id="9803304at2"/>
<dbReference type="AlphaFoldDB" id="A0A501X889"/>
<feature type="domain" description="Glyceraldehyde 3-phosphate dehydrogenase NAD(P) binding" evidence="9">
    <location>
        <begin position="4"/>
        <end position="153"/>
    </location>
</feature>
<comment type="similarity">
    <text evidence="1 7">Belongs to the glyceraldehyde-3-phosphate dehydrogenase family.</text>
</comment>
<feature type="binding site" evidence="4">
    <location>
        <begin position="211"/>
        <end position="212"/>
    </location>
    <ligand>
        <name>D-glyceraldehyde 3-phosphate</name>
        <dbReference type="ChEBI" id="CHEBI:59776"/>
    </ligand>
</feature>
<evidence type="ECO:0000256" key="5">
    <source>
        <dbReference type="PIRSR" id="PIRSR000149-3"/>
    </source>
</evidence>
<dbReference type="SUPFAM" id="SSF55347">
    <property type="entry name" value="Glyceraldehyde-3-phosphate dehydrogenase-like, C-terminal domain"/>
    <property type="match status" value="1"/>
</dbReference>
<evidence type="ECO:0000256" key="8">
    <source>
        <dbReference type="RuleBase" id="RU361160"/>
    </source>
</evidence>
<feature type="binding site" evidence="4">
    <location>
        <position position="183"/>
    </location>
    <ligand>
        <name>D-glyceraldehyde 3-phosphate</name>
        <dbReference type="ChEBI" id="CHEBI:59776"/>
    </ligand>
</feature>
<protein>
    <recommendedName>
        <fullName evidence="8">Glyceraldehyde-3-phosphate dehydrogenase</fullName>
        <ecNumber evidence="8">1.2.1.-</ecNumber>
    </recommendedName>
</protein>
<dbReference type="SUPFAM" id="SSF51735">
    <property type="entry name" value="NAD(P)-binding Rossmann-fold domains"/>
    <property type="match status" value="1"/>
</dbReference>
<evidence type="ECO:0000256" key="2">
    <source>
        <dbReference type="ARBA" id="ARBA00023002"/>
    </source>
</evidence>
<organism evidence="10 11">
    <name type="scientific">[Mycoplasma] falconis</name>
    <dbReference type="NCBI Taxonomy" id="92403"/>
    <lineage>
        <taxon>Bacteria</taxon>
        <taxon>Bacillati</taxon>
        <taxon>Mycoplasmatota</taxon>
        <taxon>Mycoplasmoidales</taxon>
        <taxon>Metamycoplasmataceae</taxon>
        <taxon>Metamycoplasma</taxon>
    </lineage>
</organism>
<dbReference type="Proteomes" id="UP000319776">
    <property type="component" value="Unassembled WGS sequence"/>
</dbReference>
<dbReference type="PRINTS" id="PR00078">
    <property type="entry name" value="G3PDHDRGNASE"/>
</dbReference>
<sequence>MMKAKIALNGFGRIGRLIFRQIFNDPELEVVAINDLTDAATLAHLLKYDTAHGKMDHEISASENSITVDGKEYRVYSEKDPSQLPWKELGVDIVVEGTGRFTTTEAAQIHLDAGAKKVIITAPSKSDDVKTVVYSVNENILTPEDKIISAASCTTNCLAPVVNVLEKEFGIEKGYMTTVHSYTADQRLQDAPHKDLRRARAAAQNMIPTTTGAAKAIGKVVPTLAGKMNGIALRVPTITGSIVDLTVELKKDATVEEINQAMKKHESESFSYTDAPLVSSDIIGSKAGSIFDSQLTAVLDVDGKKMYKLYAWYDNESSFVNQFVRTLKHVAKLTK</sequence>
<dbReference type="SMART" id="SM00846">
    <property type="entry name" value="Gp_dh_N"/>
    <property type="match status" value="1"/>
</dbReference>
<dbReference type="InterPro" id="IPR006424">
    <property type="entry name" value="Glyceraldehyde-3-P_DH_1"/>
</dbReference>
<dbReference type="PIRSF" id="PIRSF000149">
    <property type="entry name" value="GAP_DH"/>
    <property type="match status" value="1"/>
</dbReference>
<dbReference type="CDD" id="cd05214">
    <property type="entry name" value="GAPDH_I_N"/>
    <property type="match status" value="1"/>
</dbReference>
<dbReference type="GO" id="GO:0051287">
    <property type="term" value="F:NAD binding"/>
    <property type="evidence" value="ECO:0007669"/>
    <property type="project" value="InterPro"/>
</dbReference>